<dbReference type="PRINTS" id="PR00119">
    <property type="entry name" value="CATATPASE"/>
</dbReference>
<feature type="transmembrane region" description="Helical" evidence="9">
    <location>
        <begin position="720"/>
        <end position="739"/>
    </location>
</feature>
<feature type="transmembrane region" description="Helical" evidence="9">
    <location>
        <begin position="647"/>
        <end position="668"/>
    </location>
</feature>
<keyword evidence="4" id="KW-0067">ATP-binding</keyword>
<dbReference type="SFLD" id="SFLDG00002">
    <property type="entry name" value="C1.7:_P-type_atpase_like"/>
    <property type="match status" value="1"/>
</dbReference>
<dbReference type="Pfam" id="PF00690">
    <property type="entry name" value="Cation_ATPase_N"/>
    <property type="match status" value="1"/>
</dbReference>
<keyword evidence="3" id="KW-0547">Nucleotide-binding</keyword>
<comment type="subcellular location">
    <subcellularLocation>
        <location evidence="1">Cell membrane</location>
        <topology evidence="1">Multi-pass membrane protein</topology>
    </subcellularLocation>
</comment>
<keyword evidence="5" id="KW-1278">Translocase</keyword>
<dbReference type="InterPro" id="IPR023214">
    <property type="entry name" value="HAD_sf"/>
</dbReference>
<dbReference type="SFLD" id="SFLDS00003">
    <property type="entry name" value="Haloacid_Dehalogenase"/>
    <property type="match status" value="1"/>
</dbReference>
<dbReference type="Gene3D" id="3.40.1110.10">
    <property type="entry name" value="Calcium-transporting ATPase, cytoplasmic domain N"/>
    <property type="match status" value="2"/>
</dbReference>
<evidence type="ECO:0000313" key="12">
    <source>
        <dbReference type="Proteomes" id="UP000230956"/>
    </source>
</evidence>
<evidence type="ECO:0000256" key="4">
    <source>
        <dbReference type="ARBA" id="ARBA00022840"/>
    </source>
</evidence>
<dbReference type="SUPFAM" id="SSF81665">
    <property type="entry name" value="Calcium ATPase, transmembrane domain M"/>
    <property type="match status" value="1"/>
</dbReference>
<dbReference type="Proteomes" id="UP000230956">
    <property type="component" value="Unassembled WGS sequence"/>
</dbReference>
<dbReference type="PRINTS" id="PR00120">
    <property type="entry name" value="HATPASE"/>
</dbReference>
<evidence type="ECO:0000256" key="7">
    <source>
        <dbReference type="ARBA" id="ARBA00023136"/>
    </source>
</evidence>
<dbReference type="NCBIfam" id="TIGR01494">
    <property type="entry name" value="ATPase_P-type"/>
    <property type="match status" value="2"/>
</dbReference>
<dbReference type="InterPro" id="IPR023298">
    <property type="entry name" value="ATPase_P-typ_TM_dom_sf"/>
</dbReference>
<dbReference type="SFLD" id="SFLDF00027">
    <property type="entry name" value="p-type_atpase"/>
    <property type="match status" value="1"/>
</dbReference>
<feature type="transmembrane region" description="Helical" evidence="9">
    <location>
        <begin position="266"/>
        <end position="290"/>
    </location>
</feature>
<dbReference type="RefSeq" id="WP_286977125.1">
    <property type="nucleotide sequence ID" value="NZ_PFKS01000069.1"/>
</dbReference>
<dbReference type="InterPro" id="IPR023299">
    <property type="entry name" value="ATPase_P-typ_cyto_dom_N"/>
</dbReference>
<feature type="domain" description="Cation-transporting P-type ATPase N-terminal" evidence="10">
    <location>
        <begin position="4"/>
        <end position="66"/>
    </location>
</feature>
<reference evidence="12" key="1">
    <citation type="submission" date="2017-09" db="EMBL/GenBank/DDBJ databases">
        <title>Depth-based differentiation of microbial function through sediment-hosted aquifers and enrichment of novel symbionts in the deep terrestrial subsurface.</title>
        <authorList>
            <person name="Probst A.J."/>
            <person name="Ladd B."/>
            <person name="Jarett J.K."/>
            <person name="Geller-Mcgrath D.E."/>
            <person name="Sieber C.M.K."/>
            <person name="Emerson J.B."/>
            <person name="Anantharaman K."/>
            <person name="Thomas B.C."/>
            <person name="Malmstrom R."/>
            <person name="Stieglmeier M."/>
            <person name="Klingl A."/>
            <person name="Woyke T."/>
            <person name="Ryan C.M."/>
            <person name="Banfield J.F."/>
        </authorList>
    </citation>
    <scope>NUCLEOTIDE SEQUENCE [LARGE SCALE GENOMIC DNA]</scope>
</reference>
<dbReference type="Gene3D" id="3.40.50.1000">
    <property type="entry name" value="HAD superfamily/HAD-like"/>
    <property type="match status" value="2"/>
</dbReference>
<evidence type="ECO:0000256" key="8">
    <source>
        <dbReference type="ARBA" id="ARBA00049360"/>
    </source>
</evidence>
<dbReference type="SUPFAM" id="SSF81660">
    <property type="entry name" value="Metal cation-transporting ATPase, ATP-binding domain N"/>
    <property type="match status" value="1"/>
</dbReference>
<dbReference type="Pfam" id="PF00702">
    <property type="entry name" value="Hydrolase"/>
    <property type="match status" value="1"/>
</dbReference>
<dbReference type="Pfam" id="PF00689">
    <property type="entry name" value="Cation_ATPase_C"/>
    <property type="match status" value="1"/>
</dbReference>
<feature type="transmembrane region" description="Helical" evidence="9">
    <location>
        <begin position="815"/>
        <end position="837"/>
    </location>
</feature>
<dbReference type="Pfam" id="PF00122">
    <property type="entry name" value="E1-E2_ATPase"/>
    <property type="match status" value="1"/>
</dbReference>
<name>A0A2M7T6N6_9ACTN</name>
<sequence length="857" mass="94024">MLNDIDIKSIKGLSDAEAANRLRQEGYNELPSTQRRNIFAIAFQVIREPMFLLLVAGGAIYLIVGDIEEAVLLLSFVFVVMGITFYQERKTERALEALRDLSSPRALVIRGGKEERIAGRDVVREDIMVLTEGDRVPTDAVMLSSNDLSVDESLLTGESVPVRKTPWDGEMHITRPGGEDLPFVYSGTLVVSGQGIARVLATGINTEMGKIGKALRELEPQETPLQEKTAGLVKTLAIVALSLAILVVIAYGVTRGNWLNGLLAGITLAMATIPEEIPVILVVFLALGAWRISQNRVLTRRVPAVETLGSATVLCVDKTGTLTLNRMTVSKIYAGGEYHKVDYNAPVSLPEKYHQIVEFSILASERDPFDPMEKAFKELGGHYLAHTEHLHGDWNLVHEYSLSPELLALSHVWKSPNSDEYVIAAKGAPEAIANLCHFNEAEMQDLARNINEMANEGLRILAVAKAHYKGATFPAIQHDFDFEYLGLIGLSDPVRPTVPQSVKECYDAGIRVVMITGDYPGTAQSIARQIGLTRVDEFMTGAELEQMDELELEQRVKTVNIFARVVPEQKLRLVSALKATGEIVAMTGDGVNDAPALKAANIGIAMGGRGTDVAREAASLVLLDDDFASIVQAVKLGRRIFDNIRKALSYVFAIHVPIIGMSLIPVLFDLPLVLLPVHIVFLELIIDPASSVVFEAEPEEADVMERPPRDPREPLFGRRLMTISILQGLSVLLIVLSVYRTALYLGHSPTDARALAFTTLIIANLGLILTNRSWSRNILAACRTPNAALWWVIGGAILFLALVIYVPVLRSLFRFTILHPIDIAVCLTAGIASILWFEGLKLISSHNNRPLDQELMS</sequence>
<evidence type="ECO:0000256" key="2">
    <source>
        <dbReference type="ARBA" id="ARBA00022692"/>
    </source>
</evidence>
<dbReference type="SMART" id="SM00831">
    <property type="entry name" value="Cation_ATPase_N"/>
    <property type="match status" value="1"/>
</dbReference>
<dbReference type="InterPro" id="IPR006068">
    <property type="entry name" value="ATPase_P-typ_cation-transptr_C"/>
</dbReference>
<dbReference type="InterPro" id="IPR044492">
    <property type="entry name" value="P_typ_ATPase_HD_dom"/>
</dbReference>
<dbReference type="GO" id="GO:0005886">
    <property type="term" value="C:plasma membrane"/>
    <property type="evidence" value="ECO:0007669"/>
    <property type="project" value="UniProtKB-SubCell"/>
</dbReference>
<dbReference type="InterPro" id="IPR004014">
    <property type="entry name" value="ATPase_P-typ_cation-transptr_N"/>
</dbReference>
<dbReference type="SUPFAM" id="SSF56784">
    <property type="entry name" value="HAD-like"/>
    <property type="match status" value="1"/>
</dbReference>
<dbReference type="PROSITE" id="PS00154">
    <property type="entry name" value="ATPASE_E1_E2"/>
    <property type="match status" value="1"/>
</dbReference>
<dbReference type="Gene3D" id="2.70.150.10">
    <property type="entry name" value="Calcium-transporting ATPase, cytoplasmic transduction domain A"/>
    <property type="match status" value="1"/>
</dbReference>
<evidence type="ECO:0000256" key="5">
    <source>
        <dbReference type="ARBA" id="ARBA00022967"/>
    </source>
</evidence>
<evidence type="ECO:0000313" key="11">
    <source>
        <dbReference type="EMBL" id="PIZ36803.1"/>
    </source>
</evidence>
<keyword evidence="2 9" id="KW-0812">Transmembrane</keyword>
<dbReference type="AlphaFoldDB" id="A0A2M7T6N6"/>
<dbReference type="EMBL" id="PFNG01000187">
    <property type="protein sequence ID" value="PIZ36803.1"/>
    <property type="molecule type" value="Genomic_DNA"/>
</dbReference>
<evidence type="ECO:0000256" key="3">
    <source>
        <dbReference type="ARBA" id="ARBA00022741"/>
    </source>
</evidence>
<organism evidence="11 12">
    <name type="scientific">Candidatus Aquicultor secundus</name>
    <dbReference type="NCBI Taxonomy" id="1973895"/>
    <lineage>
        <taxon>Bacteria</taxon>
        <taxon>Bacillati</taxon>
        <taxon>Actinomycetota</taxon>
        <taxon>Candidatus Aquicultoria</taxon>
        <taxon>Candidatus Aquicultorales</taxon>
        <taxon>Candidatus Aquicultoraceae</taxon>
        <taxon>Candidatus Aquicultor</taxon>
    </lineage>
</organism>
<comment type="caution">
    <text evidence="11">The sequence shown here is derived from an EMBL/GenBank/DDBJ whole genome shotgun (WGS) entry which is preliminary data.</text>
</comment>
<protein>
    <submittedName>
        <fullName evidence="11">ATPase</fullName>
    </submittedName>
</protein>
<dbReference type="GO" id="GO:0005524">
    <property type="term" value="F:ATP binding"/>
    <property type="evidence" value="ECO:0007669"/>
    <property type="project" value="UniProtKB-KW"/>
</dbReference>
<dbReference type="SUPFAM" id="SSF81653">
    <property type="entry name" value="Calcium ATPase, transduction domain A"/>
    <property type="match status" value="1"/>
</dbReference>
<dbReference type="InterPro" id="IPR059000">
    <property type="entry name" value="ATPase_P-type_domA"/>
</dbReference>
<dbReference type="InterPro" id="IPR008250">
    <property type="entry name" value="ATPase_P-typ_transduc_dom_A_sf"/>
</dbReference>
<keyword evidence="6 9" id="KW-1133">Transmembrane helix</keyword>
<dbReference type="Gene3D" id="1.20.1110.10">
    <property type="entry name" value="Calcium-transporting ATPase, transmembrane domain"/>
    <property type="match status" value="2"/>
</dbReference>
<dbReference type="FunFam" id="3.40.50.1000:FF:000083">
    <property type="entry name" value="Sodium/potassium-transporting ATPase subunit alpha"/>
    <property type="match status" value="1"/>
</dbReference>
<feature type="transmembrane region" description="Helical" evidence="9">
    <location>
        <begin position="70"/>
        <end position="86"/>
    </location>
</feature>
<gene>
    <name evidence="11" type="ORF">COY37_08060</name>
</gene>
<evidence type="ECO:0000256" key="1">
    <source>
        <dbReference type="ARBA" id="ARBA00004651"/>
    </source>
</evidence>
<keyword evidence="7 9" id="KW-0472">Membrane</keyword>
<feature type="transmembrane region" description="Helical" evidence="9">
    <location>
        <begin position="789"/>
        <end position="808"/>
    </location>
</feature>
<comment type="catalytic activity">
    <reaction evidence="8">
        <text>ATP + H2O = ADP + phosphate + H(+)</text>
        <dbReference type="Rhea" id="RHEA:13065"/>
        <dbReference type="ChEBI" id="CHEBI:15377"/>
        <dbReference type="ChEBI" id="CHEBI:15378"/>
        <dbReference type="ChEBI" id="CHEBI:30616"/>
        <dbReference type="ChEBI" id="CHEBI:43474"/>
        <dbReference type="ChEBI" id="CHEBI:456216"/>
    </reaction>
</comment>
<evidence type="ECO:0000256" key="6">
    <source>
        <dbReference type="ARBA" id="ARBA00022989"/>
    </source>
</evidence>
<feature type="transmembrane region" description="Helical" evidence="9">
    <location>
        <begin position="45"/>
        <end position="64"/>
    </location>
</feature>
<dbReference type="InterPro" id="IPR018303">
    <property type="entry name" value="ATPase_P-typ_P_site"/>
</dbReference>
<proteinExistence type="predicted"/>
<feature type="transmembrane region" description="Helical" evidence="9">
    <location>
        <begin position="235"/>
        <end position="254"/>
    </location>
</feature>
<evidence type="ECO:0000256" key="9">
    <source>
        <dbReference type="SAM" id="Phobius"/>
    </source>
</evidence>
<feature type="transmembrane region" description="Helical" evidence="9">
    <location>
        <begin position="751"/>
        <end position="769"/>
    </location>
</feature>
<dbReference type="InterPro" id="IPR001757">
    <property type="entry name" value="P_typ_ATPase"/>
</dbReference>
<dbReference type="InterPro" id="IPR036412">
    <property type="entry name" value="HAD-like_sf"/>
</dbReference>
<accession>A0A2M7T6N6</accession>
<dbReference type="GO" id="GO:0016887">
    <property type="term" value="F:ATP hydrolysis activity"/>
    <property type="evidence" value="ECO:0007669"/>
    <property type="project" value="InterPro"/>
</dbReference>
<evidence type="ECO:0000259" key="10">
    <source>
        <dbReference type="SMART" id="SM00831"/>
    </source>
</evidence>
<dbReference type="PANTHER" id="PTHR42861">
    <property type="entry name" value="CALCIUM-TRANSPORTING ATPASE"/>
    <property type="match status" value="1"/>
</dbReference>